<dbReference type="PANTHER" id="PTHR10584">
    <property type="entry name" value="SUGAR KINASE"/>
    <property type="match status" value="1"/>
</dbReference>
<dbReference type="SUPFAM" id="SSF53613">
    <property type="entry name" value="Ribokinase-like"/>
    <property type="match status" value="1"/>
</dbReference>
<dbReference type="Pfam" id="PF00294">
    <property type="entry name" value="PfkB"/>
    <property type="match status" value="1"/>
</dbReference>
<dbReference type="InterPro" id="IPR011611">
    <property type="entry name" value="PfkB_dom"/>
</dbReference>
<dbReference type="AlphaFoldDB" id="A0A926EK68"/>
<evidence type="ECO:0000256" key="1">
    <source>
        <dbReference type="ARBA" id="ARBA00022679"/>
    </source>
</evidence>
<evidence type="ECO:0000256" key="2">
    <source>
        <dbReference type="ARBA" id="ARBA00022777"/>
    </source>
</evidence>
<accession>A0A926EK68</accession>
<dbReference type="EMBL" id="JACRSY010000014">
    <property type="protein sequence ID" value="MBC8579867.1"/>
    <property type="molecule type" value="Genomic_DNA"/>
</dbReference>
<evidence type="ECO:0000313" key="4">
    <source>
        <dbReference type="EMBL" id="MBC8579867.1"/>
    </source>
</evidence>
<dbReference type="CDD" id="cd01941">
    <property type="entry name" value="YeiC_kinase_like"/>
    <property type="match status" value="1"/>
</dbReference>
<feature type="domain" description="Carbohydrate kinase PfkB" evidence="3">
    <location>
        <begin position="8"/>
        <end position="296"/>
    </location>
</feature>
<protein>
    <submittedName>
        <fullName evidence="4">Carbohydrate kinase family protein</fullName>
    </submittedName>
</protein>
<dbReference type="InterPro" id="IPR029056">
    <property type="entry name" value="Ribokinase-like"/>
</dbReference>
<sequence>MTRLNEPYILVFGMSICDIFGFTHSNYRAYDSNPGSVKMSYGGVCRNIAENMARVGVNTKFISVLGDDERGKGLREHANKQNFDMSDSLIVEGASTPTYIAILDDNGEMVSAVVDISIADLFTEEFVDSKAELIKNAEYVILDADNPKIAEYIVKNFAQYTNIILDPVSAAKAETVKHLIPHLHTFKPNRYEAEILCGFPLDNEESIREAGRYFIAQGLKKVFISLDSDGIYYFDGEKEGTVRVINPKVVNVTGAGDAFVAGIGYGYMNGKSMKDTVKFANTMSVLTIAHEETIAPEMSEEAVLHHREQLVWVEKSY</sequence>
<gene>
    <name evidence="4" type="ORF">H8718_10040</name>
</gene>
<keyword evidence="1" id="KW-0808">Transferase</keyword>
<dbReference type="Proteomes" id="UP000655830">
    <property type="component" value="Unassembled WGS sequence"/>
</dbReference>
<reference evidence="4" key="1">
    <citation type="submission" date="2020-08" db="EMBL/GenBank/DDBJ databases">
        <title>Genome public.</title>
        <authorList>
            <person name="Liu C."/>
            <person name="Sun Q."/>
        </authorList>
    </citation>
    <scope>NUCLEOTIDE SEQUENCE</scope>
    <source>
        <strain evidence="4">NSJ-12</strain>
    </source>
</reference>
<evidence type="ECO:0000259" key="3">
    <source>
        <dbReference type="Pfam" id="PF00294"/>
    </source>
</evidence>
<dbReference type="PANTHER" id="PTHR10584:SF166">
    <property type="entry name" value="RIBOKINASE"/>
    <property type="match status" value="1"/>
</dbReference>
<keyword evidence="2 4" id="KW-0418">Kinase</keyword>
<proteinExistence type="predicted"/>
<dbReference type="GO" id="GO:0016301">
    <property type="term" value="F:kinase activity"/>
    <property type="evidence" value="ECO:0007669"/>
    <property type="project" value="UniProtKB-KW"/>
</dbReference>
<keyword evidence="5" id="KW-1185">Reference proteome</keyword>
<dbReference type="Gene3D" id="3.40.1190.20">
    <property type="match status" value="1"/>
</dbReference>
<evidence type="ECO:0000313" key="5">
    <source>
        <dbReference type="Proteomes" id="UP000655830"/>
    </source>
</evidence>
<dbReference type="RefSeq" id="WP_249332775.1">
    <property type="nucleotide sequence ID" value="NZ_JACRSY010000014.1"/>
</dbReference>
<name>A0A926EK68_9FIRM</name>
<organism evidence="4 5">
    <name type="scientific">Zhenhengia yiwuensis</name>
    <dbReference type="NCBI Taxonomy" id="2763666"/>
    <lineage>
        <taxon>Bacteria</taxon>
        <taxon>Bacillati</taxon>
        <taxon>Bacillota</taxon>
        <taxon>Clostridia</taxon>
        <taxon>Lachnospirales</taxon>
        <taxon>Lachnospiraceae</taxon>
        <taxon>Zhenhengia</taxon>
    </lineage>
</organism>
<comment type="caution">
    <text evidence="4">The sequence shown here is derived from an EMBL/GenBank/DDBJ whole genome shotgun (WGS) entry which is preliminary data.</text>
</comment>